<sequence length="222" mass="24293">MNGKGYDNFRINLPSGIQYIRFYIIANCGENELWTIDEVSLNSNSSSPLPVELKSFTAAFSAKGTQLQWATASEKDNAAFEVQRGATAEQFQTIGRVSGQGTSSQGHSYSWVDKQPLPGLSYYRLRQLDYDDTESFSPVAVVQQSTDLLAASFSPNPSAGFVTLAPTLGDVQYRVLNSLGQLVLTGKASGGNKVDLQSLRTGSYFLELHSASGRKIERFIRE</sequence>
<reference evidence="2" key="1">
    <citation type="submission" date="2022-04" db="EMBL/GenBank/DDBJ databases">
        <title>Hymenobacter sp. isolated from the air.</title>
        <authorList>
            <person name="Won M."/>
            <person name="Lee C.-M."/>
            <person name="Woen H.-Y."/>
            <person name="Kwon S.-W."/>
        </authorList>
    </citation>
    <scope>NUCLEOTIDE SEQUENCE</scope>
    <source>
        <strain evidence="2">5420S-77</strain>
    </source>
</reference>
<evidence type="ECO:0000313" key="3">
    <source>
        <dbReference type="Proteomes" id="UP000830401"/>
    </source>
</evidence>
<gene>
    <name evidence="2" type="ORF">MUN86_15170</name>
</gene>
<keyword evidence="3" id="KW-1185">Reference proteome</keyword>
<proteinExistence type="predicted"/>
<dbReference type="RefSeq" id="WP_245118909.1">
    <property type="nucleotide sequence ID" value="NZ_CP095061.1"/>
</dbReference>
<feature type="domain" description="Secretion system C-terminal sorting" evidence="1">
    <location>
        <begin position="155"/>
        <end position="220"/>
    </location>
</feature>
<dbReference type="EMBL" id="CP095061">
    <property type="protein sequence ID" value="UOQ64899.1"/>
    <property type="molecule type" value="Genomic_DNA"/>
</dbReference>
<protein>
    <submittedName>
        <fullName evidence="2">T9SS type A sorting domain-containing protein</fullName>
    </submittedName>
</protein>
<evidence type="ECO:0000259" key="1">
    <source>
        <dbReference type="Pfam" id="PF18962"/>
    </source>
</evidence>
<dbReference type="NCBIfam" id="TIGR04183">
    <property type="entry name" value="Por_Secre_tail"/>
    <property type="match status" value="1"/>
</dbReference>
<organism evidence="2 3">
    <name type="scientific">Hymenobacter volaticus</name>
    <dbReference type="NCBI Taxonomy" id="2932254"/>
    <lineage>
        <taxon>Bacteria</taxon>
        <taxon>Pseudomonadati</taxon>
        <taxon>Bacteroidota</taxon>
        <taxon>Cytophagia</taxon>
        <taxon>Cytophagales</taxon>
        <taxon>Hymenobacteraceae</taxon>
        <taxon>Hymenobacter</taxon>
    </lineage>
</organism>
<evidence type="ECO:0000313" key="2">
    <source>
        <dbReference type="EMBL" id="UOQ64899.1"/>
    </source>
</evidence>
<dbReference type="Pfam" id="PF18962">
    <property type="entry name" value="Por_Secre_tail"/>
    <property type="match status" value="1"/>
</dbReference>
<dbReference type="Proteomes" id="UP000830401">
    <property type="component" value="Chromosome"/>
</dbReference>
<accession>A0ABY4G2U6</accession>
<dbReference type="InterPro" id="IPR026444">
    <property type="entry name" value="Secre_tail"/>
</dbReference>
<name>A0ABY4G2U6_9BACT</name>